<evidence type="ECO:0000256" key="1">
    <source>
        <dbReference type="SAM" id="MobiDB-lite"/>
    </source>
</evidence>
<feature type="signal peptide" evidence="2">
    <location>
        <begin position="1"/>
        <end position="22"/>
    </location>
</feature>
<sequence>MKFHSYSSVLALAIILSNSCSTPEQTSRAVTGGVVGAGVGGLMGGWSGAAAGAAVTGLLGAATATGDPRYGSYNGVTPARATSGNTKSLSTGSMGYQF</sequence>
<organism evidence="3 4">
    <name type="scientific">Rubritalea spongiae</name>
    <dbReference type="NCBI Taxonomy" id="430797"/>
    <lineage>
        <taxon>Bacteria</taxon>
        <taxon>Pseudomonadati</taxon>
        <taxon>Verrucomicrobiota</taxon>
        <taxon>Verrucomicrobiia</taxon>
        <taxon>Verrucomicrobiales</taxon>
        <taxon>Rubritaleaceae</taxon>
        <taxon>Rubritalea</taxon>
    </lineage>
</organism>
<proteinExistence type="predicted"/>
<name>A0ABW5DXE7_9BACT</name>
<accession>A0ABW5DXE7</accession>
<dbReference type="EMBL" id="JBHUJC010000001">
    <property type="protein sequence ID" value="MFD2274997.1"/>
    <property type="molecule type" value="Genomic_DNA"/>
</dbReference>
<feature type="chain" id="PRO_5047541811" description="Glycine zipper domain-containing protein" evidence="2">
    <location>
        <begin position="23"/>
        <end position="98"/>
    </location>
</feature>
<keyword evidence="4" id="KW-1185">Reference proteome</keyword>
<reference evidence="4" key="1">
    <citation type="journal article" date="2019" name="Int. J. Syst. Evol. Microbiol.">
        <title>The Global Catalogue of Microorganisms (GCM) 10K type strain sequencing project: providing services to taxonomists for standard genome sequencing and annotation.</title>
        <authorList>
            <consortium name="The Broad Institute Genomics Platform"/>
            <consortium name="The Broad Institute Genome Sequencing Center for Infectious Disease"/>
            <person name="Wu L."/>
            <person name="Ma J."/>
        </authorList>
    </citation>
    <scope>NUCLEOTIDE SEQUENCE [LARGE SCALE GENOMIC DNA]</scope>
    <source>
        <strain evidence="4">JCM 16545</strain>
    </source>
</reference>
<dbReference type="RefSeq" id="WP_377096116.1">
    <property type="nucleotide sequence ID" value="NZ_JBHSJM010000001.1"/>
</dbReference>
<evidence type="ECO:0000313" key="4">
    <source>
        <dbReference type="Proteomes" id="UP001597297"/>
    </source>
</evidence>
<evidence type="ECO:0000313" key="3">
    <source>
        <dbReference type="EMBL" id="MFD2274997.1"/>
    </source>
</evidence>
<feature type="compositionally biased region" description="Polar residues" evidence="1">
    <location>
        <begin position="80"/>
        <end position="98"/>
    </location>
</feature>
<comment type="caution">
    <text evidence="3">The sequence shown here is derived from an EMBL/GenBank/DDBJ whole genome shotgun (WGS) entry which is preliminary data.</text>
</comment>
<keyword evidence="2" id="KW-0732">Signal</keyword>
<evidence type="ECO:0000256" key="2">
    <source>
        <dbReference type="SAM" id="SignalP"/>
    </source>
</evidence>
<feature type="region of interest" description="Disordered" evidence="1">
    <location>
        <begin position="75"/>
        <end position="98"/>
    </location>
</feature>
<dbReference type="Proteomes" id="UP001597297">
    <property type="component" value="Unassembled WGS sequence"/>
</dbReference>
<protein>
    <recommendedName>
        <fullName evidence="5">Glycine zipper domain-containing protein</fullName>
    </recommendedName>
</protein>
<evidence type="ECO:0008006" key="5">
    <source>
        <dbReference type="Google" id="ProtNLM"/>
    </source>
</evidence>
<gene>
    <name evidence="3" type="ORF">ACFSQZ_00820</name>
</gene>